<organism evidence="2 3">
    <name type="scientific">Candidatus Avitreponema avistercoris</name>
    <dbReference type="NCBI Taxonomy" id="2840705"/>
    <lineage>
        <taxon>Bacteria</taxon>
        <taxon>Pseudomonadati</taxon>
        <taxon>Spirochaetota</taxon>
        <taxon>Spirochaetia</taxon>
        <taxon>Spirochaetales</taxon>
        <taxon>Candidatus Avitreponema</taxon>
    </lineage>
</organism>
<name>A0A9D9ES12_9SPIR</name>
<dbReference type="InterPro" id="IPR006075">
    <property type="entry name" value="Asn/Gln-tRNA_Trfase_suB/E_cat"/>
</dbReference>
<dbReference type="GO" id="GO:0016874">
    <property type="term" value="F:ligase activity"/>
    <property type="evidence" value="ECO:0007669"/>
    <property type="project" value="InterPro"/>
</dbReference>
<dbReference type="EMBL" id="JADIMS010000056">
    <property type="protein sequence ID" value="MBO8450174.1"/>
    <property type="molecule type" value="Genomic_DNA"/>
</dbReference>
<proteinExistence type="predicted"/>
<sequence length="92" mass="9913">MDATRVFLEIRFMLPSARRAFCACRPGPGTGGCPVCRRERGAVPDVNPAAVEFACTLAAGLACTLAENPLFERQKVLPAIPAHYRLSPLSLQ</sequence>
<gene>
    <name evidence="2" type="ORF">IAA96_03610</name>
</gene>
<reference evidence="2" key="2">
    <citation type="journal article" date="2021" name="PeerJ">
        <title>Extensive microbial diversity within the chicken gut microbiome revealed by metagenomics and culture.</title>
        <authorList>
            <person name="Gilroy R."/>
            <person name="Ravi A."/>
            <person name="Getino M."/>
            <person name="Pursley I."/>
            <person name="Horton D.L."/>
            <person name="Alikhan N.F."/>
            <person name="Baker D."/>
            <person name="Gharbi K."/>
            <person name="Hall N."/>
            <person name="Watson M."/>
            <person name="Adriaenssens E.M."/>
            <person name="Foster-Nyarko E."/>
            <person name="Jarju S."/>
            <person name="Secka A."/>
            <person name="Antonio M."/>
            <person name="Oren A."/>
            <person name="Chaudhuri R.R."/>
            <person name="La Ragione R."/>
            <person name="Hildebrand F."/>
            <person name="Pallen M.J."/>
        </authorList>
    </citation>
    <scope>NUCLEOTIDE SEQUENCE</scope>
    <source>
        <strain evidence="2">B3-4054</strain>
    </source>
</reference>
<feature type="domain" description="Aspartyl/Glutamyl-tRNA(Gln) amidotransferase subunit B/E catalytic" evidence="1">
    <location>
        <begin position="8"/>
        <end position="85"/>
    </location>
</feature>
<comment type="caution">
    <text evidence="2">The sequence shown here is derived from an EMBL/GenBank/DDBJ whole genome shotgun (WGS) entry which is preliminary data.</text>
</comment>
<dbReference type="Proteomes" id="UP000823616">
    <property type="component" value="Unassembled WGS sequence"/>
</dbReference>
<feature type="non-terminal residue" evidence="2">
    <location>
        <position position="92"/>
    </location>
</feature>
<dbReference type="Pfam" id="PF02934">
    <property type="entry name" value="GatB_N"/>
    <property type="match status" value="1"/>
</dbReference>
<evidence type="ECO:0000313" key="3">
    <source>
        <dbReference type="Proteomes" id="UP000823616"/>
    </source>
</evidence>
<reference evidence="2" key="1">
    <citation type="submission" date="2020-10" db="EMBL/GenBank/DDBJ databases">
        <authorList>
            <person name="Gilroy R."/>
        </authorList>
    </citation>
    <scope>NUCLEOTIDE SEQUENCE</scope>
    <source>
        <strain evidence="2">B3-4054</strain>
    </source>
</reference>
<dbReference type="SUPFAM" id="SSF55931">
    <property type="entry name" value="Glutamine synthetase/guanido kinase"/>
    <property type="match status" value="1"/>
</dbReference>
<evidence type="ECO:0000313" key="2">
    <source>
        <dbReference type="EMBL" id="MBO8450174.1"/>
    </source>
</evidence>
<dbReference type="InterPro" id="IPR014746">
    <property type="entry name" value="Gln_synth/guanido_kin_cat_dom"/>
</dbReference>
<protein>
    <recommendedName>
        <fullName evidence="1">Aspartyl/Glutamyl-tRNA(Gln) amidotransferase subunit B/E catalytic domain-containing protein</fullName>
    </recommendedName>
</protein>
<dbReference type="AlphaFoldDB" id="A0A9D9ES12"/>
<evidence type="ECO:0000259" key="1">
    <source>
        <dbReference type="Pfam" id="PF02934"/>
    </source>
</evidence>
<accession>A0A9D9ES12</accession>